<evidence type="ECO:0000256" key="1">
    <source>
        <dbReference type="ARBA" id="ARBA00001966"/>
    </source>
</evidence>
<dbReference type="InterPro" id="IPR013785">
    <property type="entry name" value="Aldolase_TIM"/>
</dbReference>
<dbReference type="GO" id="GO:0016491">
    <property type="term" value="F:oxidoreductase activity"/>
    <property type="evidence" value="ECO:0007669"/>
    <property type="project" value="InterPro"/>
</dbReference>
<organism evidence="9">
    <name type="scientific">uncultured bacterium LAB20</name>
    <dbReference type="NCBI Taxonomy" id="1204709"/>
    <lineage>
        <taxon>Bacteria</taxon>
        <taxon>environmental samples</taxon>
    </lineage>
</organism>
<dbReference type="PANTHER" id="PTHR43273">
    <property type="entry name" value="ANAEROBIC SULFATASE-MATURATING ENZYME HOMOLOG ASLB-RELATED"/>
    <property type="match status" value="1"/>
</dbReference>
<keyword evidence="6" id="KW-0411">Iron-sulfur</keyword>
<dbReference type="InterPro" id="IPR023885">
    <property type="entry name" value="4Fe4S-binding_SPASM_dom"/>
</dbReference>
<dbReference type="CDD" id="cd01335">
    <property type="entry name" value="Radical_SAM"/>
    <property type="match status" value="1"/>
</dbReference>
<dbReference type="SFLD" id="SFLDF00285">
    <property type="entry name" value="anaerobic_Ser-type_sulfatase-m"/>
    <property type="match status" value="1"/>
</dbReference>
<dbReference type="Pfam" id="PF13186">
    <property type="entry name" value="SPASM"/>
    <property type="match status" value="1"/>
</dbReference>
<dbReference type="NCBIfam" id="NF010308">
    <property type="entry name" value="PRK13745.1"/>
    <property type="match status" value="1"/>
</dbReference>
<evidence type="ECO:0000256" key="3">
    <source>
        <dbReference type="ARBA" id="ARBA00022691"/>
    </source>
</evidence>
<dbReference type="SFLD" id="SFLDG01072">
    <property type="entry name" value="dehydrogenase_like"/>
    <property type="match status" value="1"/>
</dbReference>
<accession>M4Q7R3</accession>
<dbReference type="PANTHER" id="PTHR43273:SF3">
    <property type="entry name" value="ANAEROBIC SULFATASE-MATURATING ENZYME HOMOLOG ASLB-RELATED"/>
    <property type="match status" value="1"/>
</dbReference>
<sequence>MGHPYKDMLLLEDAVRIAGPAAFNVMLKPAGSLCNLGCAYCYYLDKADIYGGHEPRMSEEMLETVIREYIAANDVPEVTFNWHGGEPLVLGLDFYRKAMELERKYADGKTVFNTLQTNGTLLSPEWADFLRENRFLVGISIDGPRDVHDKYRKDKGGAPTFDRVLKGLTLLREHGVEFNTMSTVNNVSEGRGLEVYRFLQSIGSRYMQFMPVVEHVKDRRIVPPSTEGARLAPWSVSSMGFGRFMVDIFDYWVRNDVGRYYVGLFDATLANWCGVMPGTCAYDRTCGGNSVIEHNGDLYPCDHFVYPQYRLGNVAETPIRTMMESSRQVRFGIDKRNSLPVKCFQCKYLQLCNGECPKHRFGRTESGETGLNALCAGYYHFYDHTAPYMQKMKELLQQELPPAYVMPWARMRR</sequence>
<comment type="cofactor">
    <cofactor evidence="1">
        <name>[4Fe-4S] cluster</name>
        <dbReference type="ChEBI" id="CHEBI:49883"/>
    </cofactor>
</comment>
<keyword evidence="4" id="KW-0479">Metal-binding</keyword>
<evidence type="ECO:0000256" key="2">
    <source>
        <dbReference type="ARBA" id="ARBA00022485"/>
    </source>
</evidence>
<dbReference type="Gene3D" id="3.20.20.70">
    <property type="entry name" value="Aldolase class I"/>
    <property type="match status" value="1"/>
</dbReference>
<dbReference type="AlphaFoldDB" id="M4Q7R3"/>
<dbReference type="GO" id="GO:0051539">
    <property type="term" value="F:4 iron, 4 sulfur cluster binding"/>
    <property type="evidence" value="ECO:0007669"/>
    <property type="project" value="UniProtKB-KW"/>
</dbReference>
<protein>
    <submittedName>
        <fullName evidence="9">Arylsulfatase regulator</fullName>
    </submittedName>
</protein>
<dbReference type="GO" id="GO:0046872">
    <property type="term" value="F:metal ion binding"/>
    <property type="evidence" value="ECO:0007669"/>
    <property type="project" value="UniProtKB-KW"/>
</dbReference>
<keyword evidence="5" id="KW-0408">Iron</keyword>
<dbReference type="CDD" id="cd21120">
    <property type="entry name" value="SPASM_anSME"/>
    <property type="match status" value="1"/>
</dbReference>
<name>M4Q7R3_9BACT</name>
<dbReference type="InterPro" id="IPR047207">
    <property type="entry name" value="SPASM_anSME"/>
</dbReference>
<keyword evidence="2" id="KW-0004">4Fe-4S</keyword>
<dbReference type="Pfam" id="PF04055">
    <property type="entry name" value="Radical_SAM"/>
    <property type="match status" value="1"/>
</dbReference>
<evidence type="ECO:0000256" key="6">
    <source>
        <dbReference type="ARBA" id="ARBA00023014"/>
    </source>
</evidence>
<dbReference type="InterPro" id="IPR058240">
    <property type="entry name" value="rSAM_sf"/>
</dbReference>
<dbReference type="SFLD" id="SFLDG01386">
    <property type="entry name" value="main_SPASM_domain-containing"/>
    <property type="match status" value="1"/>
</dbReference>
<comment type="similarity">
    <text evidence="7">Belongs to the radical SAM superfamily. Anaerobic sulfatase-maturating enzyme family.</text>
</comment>
<dbReference type="NCBIfam" id="TIGR03942">
    <property type="entry name" value="sulfatase_rSAM"/>
    <property type="match status" value="1"/>
</dbReference>
<evidence type="ECO:0000256" key="5">
    <source>
        <dbReference type="ARBA" id="ARBA00023004"/>
    </source>
</evidence>
<feature type="domain" description="Radical SAM core" evidence="8">
    <location>
        <begin position="17"/>
        <end position="254"/>
    </location>
</feature>
<keyword evidence="3" id="KW-0949">S-adenosyl-L-methionine</keyword>
<evidence type="ECO:0000256" key="4">
    <source>
        <dbReference type="ARBA" id="ARBA00022723"/>
    </source>
</evidence>
<dbReference type="NCBIfam" id="TIGR04085">
    <property type="entry name" value="rSAM_more_4Fe4S"/>
    <property type="match status" value="1"/>
</dbReference>
<dbReference type="SFLD" id="SFLDG01384">
    <property type="entry name" value="thioether_bond_formation_requi"/>
    <property type="match status" value="1"/>
</dbReference>
<dbReference type="InterPro" id="IPR007197">
    <property type="entry name" value="rSAM"/>
</dbReference>
<evidence type="ECO:0000259" key="8">
    <source>
        <dbReference type="PROSITE" id="PS51918"/>
    </source>
</evidence>
<reference evidence="9" key="1">
    <citation type="journal article" date="2012" name="Biotechnol. Biofuels">
        <title>Microbial ?-glucosidases from cow rumen metagenome enhance the saccharification of lignocellulose in combination with commercial cellulase cocktail.</title>
        <authorList>
            <person name="Del Pozo M.V."/>
            <person name="Fernandez-Arrojo L."/>
            <person name="Gil-Martinez J."/>
            <person name="Montesinos A."/>
            <person name="Chernikova T.N."/>
            <person name="Nechitaylo T.Y."/>
            <person name="Waliszek A."/>
            <person name="Tortajada M."/>
            <person name="Rojas A."/>
            <person name="Huws S.A."/>
            <person name="Golyshina O.V."/>
            <person name="Newbold C.J."/>
            <person name="Polaina J."/>
            <person name="Ferrer M."/>
            <person name="Golyshin P.N."/>
        </authorList>
    </citation>
    <scope>NUCLEOTIDE SEQUENCE</scope>
</reference>
<dbReference type="SFLD" id="SFLDS00029">
    <property type="entry name" value="Radical_SAM"/>
    <property type="match status" value="1"/>
</dbReference>
<dbReference type="InterPro" id="IPR023867">
    <property type="entry name" value="Sulphatase_maturase_rSAM"/>
</dbReference>
<dbReference type="SFLD" id="SFLDG01067">
    <property type="entry name" value="SPASM/twitch_domain_containing"/>
    <property type="match status" value="1"/>
</dbReference>
<proteinExistence type="inferred from homology"/>
<dbReference type="PROSITE" id="PS51918">
    <property type="entry name" value="RADICAL_SAM"/>
    <property type="match status" value="1"/>
</dbReference>
<evidence type="ECO:0000256" key="7">
    <source>
        <dbReference type="ARBA" id="ARBA00023601"/>
    </source>
</evidence>
<dbReference type="SUPFAM" id="SSF102114">
    <property type="entry name" value="Radical SAM enzymes"/>
    <property type="match status" value="1"/>
</dbReference>
<dbReference type="EMBL" id="JX163906">
    <property type="protein sequence ID" value="AGH13509.1"/>
    <property type="molecule type" value="Genomic_DNA"/>
</dbReference>
<dbReference type="InterPro" id="IPR034491">
    <property type="entry name" value="Anaerob_Ser_sulfatase-maturase"/>
</dbReference>
<evidence type="ECO:0000313" key="9">
    <source>
        <dbReference type="EMBL" id="AGH13509.1"/>
    </source>
</evidence>